<evidence type="ECO:0000313" key="8">
    <source>
        <dbReference type="Proteomes" id="UP000095284"/>
    </source>
</evidence>
<evidence type="ECO:0000313" key="7">
    <source>
        <dbReference type="EMBL" id="CAG9130898.1"/>
    </source>
</evidence>
<feature type="region of interest" description="Disordered" evidence="4">
    <location>
        <begin position="139"/>
        <end position="161"/>
    </location>
</feature>
<evidence type="ECO:0000256" key="4">
    <source>
        <dbReference type="SAM" id="MobiDB-lite"/>
    </source>
</evidence>
<dbReference type="GO" id="GO:0006281">
    <property type="term" value="P:DNA repair"/>
    <property type="evidence" value="ECO:0007669"/>
    <property type="project" value="InterPro"/>
</dbReference>
<evidence type="ECO:0000313" key="9">
    <source>
        <dbReference type="Proteomes" id="UP000659654"/>
    </source>
</evidence>
<dbReference type="Proteomes" id="UP000659654">
    <property type="component" value="Unassembled WGS sequence"/>
</dbReference>
<organism evidence="8 10">
    <name type="scientific">Bursaphelenchus xylophilus</name>
    <name type="common">Pinewood nematode worm</name>
    <name type="synonym">Aphelenchoides xylophilus</name>
    <dbReference type="NCBI Taxonomy" id="6326"/>
    <lineage>
        <taxon>Eukaryota</taxon>
        <taxon>Metazoa</taxon>
        <taxon>Ecdysozoa</taxon>
        <taxon>Nematoda</taxon>
        <taxon>Chromadorea</taxon>
        <taxon>Rhabditida</taxon>
        <taxon>Tylenchina</taxon>
        <taxon>Tylenchomorpha</taxon>
        <taxon>Aphelenchoidea</taxon>
        <taxon>Aphelenchoididae</taxon>
        <taxon>Bursaphelenchus</taxon>
    </lineage>
</organism>
<evidence type="ECO:0000256" key="1">
    <source>
        <dbReference type="ARBA" id="ARBA00004123"/>
    </source>
</evidence>
<comment type="subcellular location">
    <subcellularLocation>
        <location evidence="1">Nucleus</location>
    </subcellularLocation>
</comment>
<dbReference type="Proteomes" id="UP000095284">
    <property type="component" value="Unplaced"/>
</dbReference>
<keyword evidence="2" id="KW-0227">DNA damage</keyword>
<evidence type="ECO:0000256" key="3">
    <source>
        <dbReference type="ARBA" id="ARBA00023242"/>
    </source>
</evidence>
<dbReference type="Pfam" id="PF08573">
    <property type="entry name" value="SAE2"/>
    <property type="match status" value="1"/>
</dbReference>
<protein>
    <submittedName>
        <fullName evidence="6">(pine wood nematode) hypothetical protein</fullName>
    </submittedName>
    <submittedName>
        <fullName evidence="10">SAE2 domain-containing protein</fullName>
    </submittedName>
</protein>
<dbReference type="InterPro" id="IPR013882">
    <property type="entry name" value="Ctp1_C"/>
</dbReference>
<evidence type="ECO:0000259" key="5">
    <source>
        <dbReference type="Pfam" id="PF08573"/>
    </source>
</evidence>
<name>A0A1I7RRA5_BURXY</name>
<proteinExistence type="predicted"/>
<dbReference type="Proteomes" id="UP000582659">
    <property type="component" value="Unassembled WGS sequence"/>
</dbReference>
<sequence>MAETVPTKRYEKIEEKENEDVKEIVAKRLKTESPILRTPPRPSKTKALSWEEIQARLRSPSFTNKVKETTTKMLNPVIDPKARDRDNRCRMHAKDDCSCCRPYFDSLGLSEKETLKRIQQVGKHRAVFHYPKTPPRYWDLELRERSPKKSPINPGAEKRRK</sequence>
<dbReference type="WBParaSite" id="BXY_0325200.1">
    <property type="protein sequence ID" value="BXY_0325200.1"/>
    <property type="gene ID" value="BXY_0325200"/>
</dbReference>
<gene>
    <name evidence="6" type="ORF">BXYJ_LOCUS14964</name>
</gene>
<dbReference type="AlphaFoldDB" id="A0A1I7RRA5"/>
<dbReference type="EMBL" id="CAJFCV020000006">
    <property type="protein sequence ID" value="CAG9130898.1"/>
    <property type="molecule type" value="Genomic_DNA"/>
</dbReference>
<evidence type="ECO:0000313" key="10">
    <source>
        <dbReference type="WBParaSite" id="BXY_0325200.1"/>
    </source>
</evidence>
<keyword evidence="9" id="KW-1185">Reference proteome</keyword>
<reference evidence="7" key="2">
    <citation type="submission" date="2020-08" db="EMBL/GenBank/DDBJ databases">
        <authorList>
            <person name="Kikuchi T."/>
        </authorList>
    </citation>
    <scope>NUCLEOTIDE SEQUENCE</scope>
    <source>
        <strain evidence="6">Ka4C1</strain>
    </source>
</reference>
<evidence type="ECO:0000256" key="2">
    <source>
        <dbReference type="ARBA" id="ARBA00022763"/>
    </source>
</evidence>
<dbReference type="OrthoDB" id="5801062at2759"/>
<reference evidence="10" key="1">
    <citation type="submission" date="2016-11" db="UniProtKB">
        <authorList>
            <consortium name="WormBaseParasite"/>
        </authorList>
    </citation>
    <scope>IDENTIFICATION</scope>
</reference>
<keyword evidence="3" id="KW-0539">Nucleus</keyword>
<dbReference type="GO" id="GO:0005634">
    <property type="term" value="C:nucleus"/>
    <property type="evidence" value="ECO:0007669"/>
    <property type="project" value="UniProtKB-SubCell"/>
</dbReference>
<feature type="domain" description="DNA endonuclease activator Ctp1 C-terminal" evidence="5">
    <location>
        <begin position="111"/>
        <end position="141"/>
    </location>
</feature>
<evidence type="ECO:0000313" key="6">
    <source>
        <dbReference type="EMBL" id="CAD5234873.1"/>
    </source>
</evidence>
<accession>A0A1I7RRA5</accession>
<dbReference type="EMBL" id="CAJFDI010000006">
    <property type="protein sequence ID" value="CAD5234873.1"/>
    <property type="molecule type" value="Genomic_DNA"/>
</dbReference>